<reference evidence="1 2" key="1">
    <citation type="submission" date="2019-08" db="EMBL/GenBank/DDBJ databases">
        <title>Draft genome for granaticin producer strain Streptomyces parvus C05.</title>
        <authorList>
            <person name="Gonzalez-Pimentel J.L."/>
        </authorList>
    </citation>
    <scope>NUCLEOTIDE SEQUENCE [LARGE SCALE GENOMIC DNA]</scope>
    <source>
        <strain evidence="1 2">C05</strain>
    </source>
</reference>
<accession>A0A5D4HE22</accession>
<evidence type="ECO:0000313" key="2">
    <source>
        <dbReference type="Proteomes" id="UP000323242"/>
    </source>
</evidence>
<name>A0A5D4HE22_9ACTN</name>
<keyword evidence="2" id="KW-1185">Reference proteome</keyword>
<evidence type="ECO:0000313" key="1">
    <source>
        <dbReference type="EMBL" id="TYR38632.1"/>
    </source>
</evidence>
<dbReference type="EMBL" id="VSZQ01000534">
    <property type="protein sequence ID" value="TYR38632.1"/>
    <property type="molecule type" value="Genomic_DNA"/>
</dbReference>
<dbReference type="Proteomes" id="UP000323242">
    <property type="component" value="Unassembled WGS sequence"/>
</dbReference>
<protein>
    <submittedName>
        <fullName evidence="1">Prepilin peptidase</fullName>
    </submittedName>
</protein>
<organism evidence="1 2">
    <name type="scientific">Streptomyces parvus</name>
    <dbReference type="NCBI Taxonomy" id="66428"/>
    <lineage>
        <taxon>Bacteria</taxon>
        <taxon>Bacillati</taxon>
        <taxon>Actinomycetota</taxon>
        <taxon>Actinomycetes</taxon>
        <taxon>Kitasatosporales</taxon>
        <taxon>Streptomycetaceae</taxon>
        <taxon>Streptomyces</taxon>
    </lineage>
</organism>
<dbReference type="AlphaFoldDB" id="A0A5D4HE22"/>
<feature type="non-terminal residue" evidence="1">
    <location>
        <position position="59"/>
    </location>
</feature>
<comment type="caution">
    <text evidence="1">The sequence shown here is derived from an EMBL/GenBank/DDBJ whole genome shotgun (WGS) entry which is preliminary data.</text>
</comment>
<proteinExistence type="predicted"/>
<sequence length="59" mass="6168">MDAVLLALAAVWGAATGLLIPRAAYRFAVEPEEPWRTACPAGHPLTGPARGWLGPARCA</sequence>
<gene>
    <name evidence="1" type="ORF">FY004_39200</name>
</gene>